<dbReference type="AlphaFoldDB" id="A0A1M6N9K4"/>
<evidence type="ECO:0000313" key="1">
    <source>
        <dbReference type="EMBL" id="SHJ92317.1"/>
    </source>
</evidence>
<keyword evidence="2" id="KW-1185">Reference proteome</keyword>
<dbReference type="Proteomes" id="UP000184172">
    <property type="component" value="Unassembled WGS sequence"/>
</dbReference>
<dbReference type="EMBL" id="FQYV01000032">
    <property type="protein sequence ID" value="SHJ92317.1"/>
    <property type="molecule type" value="Genomic_DNA"/>
</dbReference>
<dbReference type="STRING" id="797419.SAMN05216556_1312"/>
<protein>
    <submittedName>
        <fullName evidence="1">Uncharacterized protein</fullName>
    </submittedName>
</protein>
<name>A0A1M6N9K4_9FLAO</name>
<evidence type="ECO:0000313" key="2">
    <source>
        <dbReference type="Proteomes" id="UP000184172"/>
    </source>
</evidence>
<gene>
    <name evidence="1" type="ORF">SAMN04487908_13222</name>
</gene>
<proteinExistence type="predicted"/>
<sequence>MNEANLYLFSTTAKEQINIDYTHYFSVKFNTVKNKKNYSLGAVRLGSEHKKKKYNIVKK</sequence>
<organism evidence="1 2">
    <name type="scientific">Aequorivita viscosa</name>
    <dbReference type="NCBI Taxonomy" id="797419"/>
    <lineage>
        <taxon>Bacteria</taxon>
        <taxon>Pseudomonadati</taxon>
        <taxon>Bacteroidota</taxon>
        <taxon>Flavobacteriia</taxon>
        <taxon>Flavobacteriales</taxon>
        <taxon>Flavobacteriaceae</taxon>
        <taxon>Aequorivita</taxon>
    </lineage>
</organism>
<reference evidence="2" key="1">
    <citation type="submission" date="2016-11" db="EMBL/GenBank/DDBJ databases">
        <authorList>
            <person name="Varghese N."/>
            <person name="Submissions S."/>
        </authorList>
    </citation>
    <scope>NUCLEOTIDE SEQUENCE [LARGE SCALE GENOMIC DNA]</scope>
    <source>
        <strain evidence="2">DSM 26349</strain>
    </source>
</reference>
<accession>A0A1M6N9K4</accession>